<keyword evidence="5" id="KW-0862">Zinc</keyword>
<comment type="similarity">
    <text evidence="2">Belongs to the cation diffusion facilitator (CDF) transporter (TC 2.A.4) family. SLC30A subfamily.</text>
</comment>
<keyword evidence="4 9" id="KW-0812">Transmembrane</keyword>
<dbReference type="GO" id="GO:0005385">
    <property type="term" value="F:zinc ion transmembrane transporter activity"/>
    <property type="evidence" value="ECO:0007669"/>
    <property type="project" value="TreeGrafter"/>
</dbReference>
<dbReference type="InterPro" id="IPR058533">
    <property type="entry name" value="Cation_efflux_TM"/>
</dbReference>
<evidence type="ECO:0000313" key="12">
    <source>
        <dbReference type="EMBL" id="PWN55758.1"/>
    </source>
</evidence>
<dbReference type="InterPro" id="IPR002524">
    <property type="entry name" value="Cation_efflux"/>
</dbReference>
<evidence type="ECO:0000256" key="8">
    <source>
        <dbReference type="ARBA" id="ARBA00023136"/>
    </source>
</evidence>
<evidence type="ECO:0000313" key="13">
    <source>
        <dbReference type="Proteomes" id="UP000251800"/>
    </source>
</evidence>
<evidence type="ECO:0000259" key="11">
    <source>
        <dbReference type="Pfam" id="PF16916"/>
    </source>
</evidence>
<accession>A0A363UK04</accession>
<evidence type="ECO:0000256" key="2">
    <source>
        <dbReference type="ARBA" id="ARBA00008873"/>
    </source>
</evidence>
<keyword evidence="7" id="KW-0406">Ion transport</keyword>
<name>A0A363UK04_9GAMM</name>
<dbReference type="RefSeq" id="WP_109720369.1">
    <property type="nucleotide sequence ID" value="NZ_QEQK01000008.1"/>
</dbReference>
<comment type="caution">
    <text evidence="12">The sequence shown here is derived from an EMBL/GenBank/DDBJ whole genome shotgun (WGS) entry which is preliminary data.</text>
</comment>
<dbReference type="PANTHER" id="PTHR11562">
    <property type="entry name" value="CATION EFFLUX PROTEIN/ ZINC TRANSPORTER"/>
    <property type="match status" value="1"/>
</dbReference>
<comment type="subcellular location">
    <subcellularLocation>
        <location evidence="1">Membrane</location>
        <topology evidence="1">Multi-pass membrane protein</topology>
    </subcellularLocation>
</comment>
<dbReference type="GO" id="GO:0005886">
    <property type="term" value="C:plasma membrane"/>
    <property type="evidence" value="ECO:0007669"/>
    <property type="project" value="TreeGrafter"/>
</dbReference>
<evidence type="ECO:0000256" key="6">
    <source>
        <dbReference type="ARBA" id="ARBA00022989"/>
    </source>
</evidence>
<dbReference type="NCBIfam" id="TIGR01297">
    <property type="entry name" value="CDF"/>
    <property type="match status" value="1"/>
</dbReference>
<dbReference type="AlphaFoldDB" id="A0A363UK04"/>
<protein>
    <submittedName>
        <fullName evidence="12">Cation transporter</fullName>
    </submittedName>
</protein>
<evidence type="ECO:0000256" key="7">
    <source>
        <dbReference type="ARBA" id="ARBA00023065"/>
    </source>
</evidence>
<keyword evidence="5" id="KW-0864">Zinc transport</keyword>
<dbReference type="InterPro" id="IPR050681">
    <property type="entry name" value="CDF/SLC30A"/>
</dbReference>
<evidence type="ECO:0000256" key="3">
    <source>
        <dbReference type="ARBA" id="ARBA00022448"/>
    </source>
</evidence>
<dbReference type="InterPro" id="IPR027470">
    <property type="entry name" value="Cation_efflux_CTD"/>
</dbReference>
<sequence>MSADHDHAHTSSTRTLLLALVITTGFAAVEAVTGWLANSLALIGDAGHMLTDSLSLAVGALAAWAARRPPTARLSYGWQRTEVLGALFNVIFMYAIVTVIIYAAIQRLIDTPEVEGGTVLLVGTFGLLVNIGVAWLLSRGEQTLNTRGAMLHVMGDLLGSVAAVGSGIVVLATGWMPIDPILSLLICVLILVSSTKLLIETLRVVMAGVPPGLDLDEIKCAIRDSHPSISGVHHLHVWEVSSHSRALSAHVEMQALEYWQPALEAAAMRLQAEYGINHPTLQPELECITYKTSRLITSSSNSR</sequence>
<keyword evidence="8 9" id="KW-0472">Membrane</keyword>
<feature type="domain" description="Cation efflux protein cytoplasmic" evidence="11">
    <location>
        <begin position="210"/>
        <end position="284"/>
    </location>
</feature>
<gene>
    <name evidence="12" type="ORF">DEH80_10040</name>
</gene>
<evidence type="ECO:0000256" key="5">
    <source>
        <dbReference type="ARBA" id="ARBA00022906"/>
    </source>
</evidence>
<feature type="transmembrane region" description="Helical" evidence="9">
    <location>
        <begin position="117"/>
        <end position="137"/>
    </location>
</feature>
<feature type="transmembrane region" description="Helical" evidence="9">
    <location>
        <begin position="86"/>
        <end position="105"/>
    </location>
</feature>
<dbReference type="SUPFAM" id="SSF161111">
    <property type="entry name" value="Cation efflux protein transmembrane domain-like"/>
    <property type="match status" value="1"/>
</dbReference>
<dbReference type="EMBL" id="QEQK01000008">
    <property type="protein sequence ID" value="PWN55758.1"/>
    <property type="molecule type" value="Genomic_DNA"/>
</dbReference>
<evidence type="ECO:0000256" key="1">
    <source>
        <dbReference type="ARBA" id="ARBA00004141"/>
    </source>
</evidence>
<feature type="transmembrane region" description="Helical" evidence="9">
    <location>
        <begin position="181"/>
        <end position="199"/>
    </location>
</feature>
<evidence type="ECO:0000256" key="9">
    <source>
        <dbReference type="SAM" id="Phobius"/>
    </source>
</evidence>
<keyword evidence="13" id="KW-1185">Reference proteome</keyword>
<keyword evidence="3" id="KW-0813">Transport</keyword>
<evidence type="ECO:0000259" key="10">
    <source>
        <dbReference type="Pfam" id="PF01545"/>
    </source>
</evidence>
<dbReference type="OrthoDB" id="9809646at2"/>
<organism evidence="12 13">
    <name type="scientific">Abyssibacter profundi</name>
    <dbReference type="NCBI Taxonomy" id="2182787"/>
    <lineage>
        <taxon>Bacteria</taxon>
        <taxon>Pseudomonadati</taxon>
        <taxon>Pseudomonadota</taxon>
        <taxon>Gammaproteobacteria</taxon>
        <taxon>Chromatiales</taxon>
        <taxon>Oceanococcaceae</taxon>
        <taxon>Abyssibacter</taxon>
    </lineage>
</organism>
<dbReference type="Pfam" id="PF01545">
    <property type="entry name" value="Cation_efflux"/>
    <property type="match status" value="1"/>
</dbReference>
<dbReference type="Gene3D" id="1.20.1510.10">
    <property type="entry name" value="Cation efflux protein transmembrane domain"/>
    <property type="match status" value="1"/>
</dbReference>
<proteinExistence type="inferred from homology"/>
<evidence type="ECO:0000256" key="4">
    <source>
        <dbReference type="ARBA" id="ARBA00022692"/>
    </source>
</evidence>
<feature type="domain" description="Cation efflux protein transmembrane" evidence="10">
    <location>
        <begin position="16"/>
        <end position="204"/>
    </location>
</feature>
<feature type="transmembrane region" description="Helical" evidence="9">
    <location>
        <begin position="149"/>
        <end position="175"/>
    </location>
</feature>
<dbReference type="Proteomes" id="UP000251800">
    <property type="component" value="Unassembled WGS sequence"/>
</dbReference>
<dbReference type="InterPro" id="IPR027469">
    <property type="entry name" value="Cation_efflux_TMD_sf"/>
</dbReference>
<dbReference type="Pfam" id="PF16916">
    <property type="entry name" value="ZT_dimer"/>
    <property type="match status" value="1"/>
</dbReference>
<keyword evidence="6 9" id="KW-1133">Transmembrane helix</keyword>
<reference evidence="12 13" key="1">
    <citation type="submission" date="2018-05" db="EMBL/GenBank/DDBJ databases">
        <title>Abyssibacter profundi OUC007T gen. nov., sp. nov, a marine bacterium isolated from seawater of the Mariana Trench.</title>
        <authorList>
            <person name="Zhou S."/>
        </authorList>
    </citation>
    <scope>NUCLEOTIDE SEQUENCE [LARGE SCALE GENOMIC DNA]</scope>
    <source>
        <strain evidence="12 13">OUC007</strain>
    </source>
</reference>
<dbReference type="PANTHER" id="PTHR11562:SF17">
    <property type="entry name" value="RE54080P-RELATED"/>
    <property type="match status" value="1"/>
</dbReference>